<name>A0A975B5C6_9BACT</name>
<organism evidence="2 3">
    <name type="scientific">Desulfonema limicola</name>
    <dbReference type="NCBI Taxonomy" id="45656"/>
    <lineage>
        <taxon>Bacteria</taxon>
        <taxon>Pseudomonadati</taxon>
        <taxon>Thermodesulfobacteriota</taxon>
        <taxon>Desulfobacteria</taxon>
        <taxon>Desulfobacterales</taxon>
        <taxon>Desulfococcaceae</taxon>
        <taxon>Desulfonema</taxon>
    </lineage>
</organism>
<proteinExistence type="predicted"/>
<gene>
    <name evidence="2" type="ORF">dnl_13560</name>
</gene>
<dbReference type="Gene3D" id="1.10.1200.10">
    <property type="entry name" value="ACP-like"/>
    <property type="match status" value="1"/>
</dbReference>
<dbReference type="Proteomes" id="UP000663720">
    <property type="component" value="Chromosome"/>
</dbReference>
<feature type="domain" description="Carrier" evidence="1">
    <location>
        <begin position="1"/>
        <end position="79"/>
    </location>
</feature>
<dbReference type="InterPro" id="IPR036736">
    <property type="entry name" value="ACP-like_sf"/>
</dbReference>
<dbReference type="KEGG" id="dli:dnl_13560"/>
<evidence type="ECO:0000259" key="1">
    <source>
        <dbReference type="PROSITE" id="PS50075"/>
    </source>
</evidence>
<keyword evidence="3" id="KW-1185">Reference proteome</keyword>
<sequence>MSVIEIVKNFLVQKDYINANDEIGIEDSLLERGIIDSVGIMNLVEMLEQEYKIKIDDDDLMPENFDSLAAIDSYVKSKTN</sequence>
<dbReference type="RefSeq" id="WP_207690886.1">
    <property type="nucleotide sequence ID" value="NZ_CP061799.1"/>
</dbReference>
<reference evidence="2" key="1">
    <citation type="journal article" date="2021" name="Microb. Physiol.">
        <title>Proteogenomic Insights into the Physiology of Marine, Sulfate-Reducing, Filamentous Desulfonema limicola and Desulfonema magnum.</title>
        <authorList>
            <person name="Schnaars V."/>
            <person name="Wohlbrand L."/>
            <person name="Scheve S."/>
            <person name="Hinrichs C."/>
            <person name="Reinhardt R."/>
            <person name="Rabus R."/>
        </authorList>
    </citation>
    <scope>NUCLEOTIDE SEQUENCE</scope>
    <source>
        <strain evidence="2">5ac10</strain>
    </source>
</reference>
<dbReference type="Pfam" id="PF00550">
    <property type="entry name" value="PP-binding"/>
    <property type="match status" value="1"/>
</dbReference>
<dbReference type="EMBL" id="CP061799">
    <property type="protein sequence ID" value="QTA79103.1"/>
    <property type="molecule type" value="Genomic_DNA"/>
</dbReference>
<evidence type="ECO:0000313" key="3">
    <source>
        <dbReference type="Proteomes" id="UP000663720"/>
    </source>
</evidence>
<accession>A0A975B5C6</accession>
<dbReference type="AlphaFoldDB" id="A0A975B5C6"/>
<dbReference type="InterPro" id="IPR009081">
    <property type="entry name" value="PP-bd_ACP"/>
</dbReference>
<dbReference type="SUPFAM" id="SSF47336">
    <property type="entry name" value="ACP-like"/>
    <property type="match status" value="1"/>
</dbReference>
<protein>
    <submittedName>
        <fullName evidence="2">Acyl carrier protein</fullName>
    </submittedName>
</protein>
<evidence type="ECO:0000313" key="2">
    <source>
        <dbReference type="EMBL" id="QTA79103.1"/>
    </source>
</evidence>
<dbReference type="PROSITE" id="PS50075">
    <property type="entry name" value="CARRIER"/>
    <property type="match status" value="1"/>
</dbReference>